<dbReference type="Pfam" id="PF00294">
    <property type="entry name" value="PfkB"/>
    <property type="match status" value="1"/>
</dbReference>
<dbReference type="RefSeq" id="WP_158422696.1">
    <property type="nucleotide sequence ID" value="NZ_JAOQJL010000045.1"/>
</dbReference>
<accession>A0ABT2TXK1</accession>
<evidence type="ECO:0000256" key="2">
    <source>
        <dbReference type="ARBA" id="ARBA00022777"/>
    </source>
</evidence>
<keyword evidence="2 4" id="KW-0418">Kinase</keyword>
<name>A0ABT2TXK1_9FIRM</name>
<evidence type="ECO:0000259" key="3">
    <source>
        <dbReference type="Pfam" id="PF00294"/>
    </source>
</evidence>
<proteinExistence type="predicted"/>
<protein>
    <submittedName>
        <fullName evidence="4">Carbohydrate kinase family protein</fullName>
    </submittedName>
</protein>
<dbReference type="InterPro" id="IPR029056">
    <property type="entry name" value="Ribokinase-like"/>
</dbReference>
<comment type="caution">
    <text evidence="4">The sequence shown here is derived from an EMBL/GenBank/DDBJ whole genome shotgun (WGS) entry which is preliminary data.</text>
</comment>
<gene>
    <name evidence="4" type="ORF">OCV61_16410</name>
</gene>
<keyword evidence="1" id="KW-0808">Transferase</keyword>
<reference evidence="4 5" key="1">
    <citation type="journal article" date="2021" name="ISME Commun">
        <title>Automated analysis of genomic sequences facilitates high-throughput and comprehensive description of bacteria.</title>
        <authorList>
            <person name="Hitch T.C.A."/>
        </authorList>
    </citation>
    <scope>NUCLEOTIDE SEQUENCE [LARGE SCALE GENOMIC DNA]</scope>
    <source>
        <strain evidence="4 5">Sanger_23</strain>
    </source>
</reference>
<dbReference type="PANTHER" id="PTHR10584:SF166">
    <property type="entry name" value="RIBOKINASE"/>
    <property type="match status" value="1"/>
</dbReference>
<evidence type="ECO:0000313" key="5">
    <source>
        <dbReference type="Proteomes" id="UP001652409"/>
    </source>
</evidence>
<dbReference type="SUPFAM" id="SSF53613">
    <property type="entry name" value="Ribokinase-like"/>
    <property type="match status" value="1"/>
</dbReference>
<keyword evidence="5" id="KW-1185">Reference proteome</keyword>
<organism evidence="4 5">
    <name type="scientific">Blautia ammoniilytica</name>
    <dbReference type="NCBI Taxonomy" id="2981782"/>
    <lineage>
        <taxon>Bacteria</taxon>
        <taxon>Bacillati</taxon>
        <taxon>Bacillota</taxon>
        <taxon>Clostridia</taxon>
        <taxon>Lachnospirales</taxon>
        <taxon>Lachnospiraceae</taxon>
        <taxon>Blautia</taxon>
    </lineage>
</organism>
<dbReference type="Gene3D" id="3.40.1190.20">
    <property type="match status" value="1"/>
</dbReference>
<dbReference type="InterPro" id="IPR011611">
    <property type="entry name" value="PfkB_dom"/>
</dbReference>
<feature type="domain" description="Carbohydrate kinase PfkB" evidence="3">
    <location>
        <begin position="54"/>
        <end position="314"/>
    </location>
</feature>
<dbReference type="GO" id="GO:0016301">
    <property type="term" value="F:kinase activity"/>
    <property type="evidence" value="ECO:0007669"/>
    <property type="project" value="UniProtKB-KW"/>
</dbReference>
<dbReference type="EMBL" id="JAOQJL010000045">
    <property type="protein sequence ID" value="MCU6766955.1"/>
    <property type="molecule type" value="Genomic_DNA"/>
</dbReference>
<sequence>MKSKKFDYVVGTGGIGTGILFKFQENTTLGRDESRFAKLADAKDYCKLHIILHYVATLGPDIPIYTIGKVGNDDAGNNIIKMMKQARINTDYIGVVEDVPTLYSVCFTYPDSDGGNITACNSASNQVEKKDIDNFFEKISDENVGLVLAAPEVPLEVREHLLLCGRKRGCFNTASFTSSEVPFCVDREMLRYIDFLSINKDEMRTFIQEFGCKNIQDPYECYLQMRKFNPHIIVVITWGKEGAFVFGEGQKMKVPAIWKKAVNSAGAGDCYMGTMIAAFLKGIPIFDNSDGVGIAGLAALASSIKVECKDTIDTQITLERLLLCADALGIQFTRKIYHNFFGIERVY</sequence>
<evidence type="ECO:0000313" key="4">
    <source>
        <dbReference type="EMBL" id="MCU6766955.1"/>
    </source>
</evidence>
<dbReference type="PANTHER" id="PTHR10584">
    <property type="entry name" value="SUGAR KINASE"/>
    <property type="match status" value="1"/>
</dbReference>
<evidence type="ECO:0000256" key="1">
    <source>
        <dbReference type="ARBA" id="ARBA00022679"/>
    </source>
</evidence>
<dbReference type="Proteomes" id="UP001652409">
    <property type="component" value="Unassembled WGS sequence"/>
</dbReference>